<protein>
    <submittedName>
        <fullName evidence="2">Uncharacterized protein</fullName>
    </submittedName>
</protein>
<evidence type="ECO:0000313" key="3">
    <source>
        <dbReference type="Proteomes" id="UP000232323"/>
    </source>
</evidence>
<comment type="caution">
    <text evidence="2">The sequence shown here is derived from an EMBL/GenBank/DDBJ whole genome shotgun (WGS) entry which is preliminary data.</text>
</comment>
<proteinExistence type="predicted"/>
<gene>
    <name evidence="2" type="ORF">CEUSTIGMA_g736.t1</name>
</gene>
<sequence>MNKRISQPSSEHKPNTELPFSGHRCVHEDKVKWSSKGESPPMLELMLLYSSQPVNHLQESKRSLMLSLNSSSYASLLPPGHLNTSESGLLACDLRPFVCGKRLLIVHTIKLKCPSMTNLHASDLRPQQRSQSPLKMIHSFFQSVIEYFNRIPNYLHVVSSSEATKSQEVLPKLGDYEQVSATYTQVVTEVSDTSRGVSGPDGMILEDHAAQALGIEGEDTAESAESGGSRKGLAYRSRGSSGSQQRWQQRQQRSRNRHLTRLRRANIEKEQLEQLERAPGWSGSYEVVASNEDVALENEPSELRRLLQSDVKLGPLQHVTVTWFSSDKRSGESVVTESQSRHVRGLKKYTRYQRKPTLHEQQHAALVTALTAKHQQQMTTYARTANALVAANHAAAKQELHKGLADLAANPWQLLDGAHGRRLLRAEDSQFHPCMLTTSLVEKRWGKDALESEQEWFCCVVSEVDLLTGAISYMRTVEGGC</sequence>
<reference evidence="2 3" key="1">
    <citation type="submission" date="2017-08" db="EMBL/GenBank/DDBJ databases">
        <title>Acidophilic green algal genome provides insights into adaptation to an acidic environment.</title>
        <authorList>
            <person name="Hirooka S."/>
            <person name="Hirose Y."/>
            <person name="Kanesaki Y."/>
            <person name="Higuchi S."/>
            <person name="Fujiwara T."/>
            <person name="Onuma R."/>
            <person name="Era A."/>
            <person name="Ohbayashi R."/>
            <person name="Uzuka A."/>
            <person name="Nozaki H."/>
            <person name="Yoshikawa H."/>
            <person name="Miyagishima S.Y."/>
        </authorList>
    </citation>
    <scope>NUCLEOTIDE SEQUENCE [LARGE SCALE GENOMIC DNA]</scope>
    <source>
        <strain evidence="2 3">NIES-2499</strain>
    </source>
</reference>
<dbReference type="Proteomes" id="UP000232323">
    <property type="component" value="Unassembled WGS sequence"/>
</dbReference>
<evidence type="ECO:0000313" key="2">
    <source>
        <dbReference type="EMBL" id="GAX73282.1"/>
    </source>
</evidence>
<feature type="region of interest" description="Disordered" evidence="1">
    <location>
        <begin position="218"/>
        <end position="258"/>
    </location>
</feature>
<dbReference type="EMBL" id="BEGY01000003">
    <property type="protein sequence ID" value="GAX73282.1"/>
    <property type="molecule type" value="Genomic_DNA"/>
</dbReference>
<dbReference type="AlphaFoldDB" id="A0A250WRI5"/>
<accession>A0A250WRI5</accession>
<organism evidence="2 3">
    <name type="scientific">Chlamydomonas eustigma</name>
    <dbReference type="NCBI Taxonomy" id="1157962"/>
    <lineage>
        <taxon>Eukaryota</taxon>
        <taxon>Viridiplantae</taxon>
        <taxon>Chlorophyta</taxon>
        <taxon>core chlorophytes</taxon>
        <taxon>Chlorophyceae</taxon>
        <taxon>CS clade</taxon>
        <taxon>Chlamydomonadales</taxon>
        <taxon>Chlamydomonadaceae</taxon>
        <taxon>Chlamydomonas</taxon>
    </lineage>
</organism>
<keyword evidence="3" id="KW-1185">Reference proteome</keyword>
<evidence type="ECO:0000256" key="1">
    <source>
        <dbReference type="SAM" id="MobiDB-lite"/>
    </source>
</evidence>
<name>A0A250WRI5_9CHLO</name>
<feature type="compositionally biased region" description="Low complexity" evidence="1">
    <location>
        <begin position="236"/>
        <end position="251"/>
    </location>
</feature>
<feature type="region of interest" description="Disordered" evidence="1">
    <location>
        <begin position="1"/>
        <end position="21"/>
    </location>
</feature>